<gene>
    <name evidence="2" type="ORF">ABK249_04865</name>
</gene>
<sequence length="131" mass="14618">MAAAILAFSALPVLAQEPKPDCKNPITQMEMTYCEEQELDAADKILNAEYQKARKAMKTWDADAEGNFKGAEDALVKAQRTWIAYRDAQCASYGFQARGGTMEPMLIYGCQAELTRKRTEELKDLIEAMGN</sequence>
<dbReference type="PANTHER" id="PTHR39176">
    <property type="entry name" value="PERIPLASMIC PROTEIN-RELATED"/>
    <property type="match status" value="1"/>
</dbReference>
<keyword evidence="3" id="KW-1185">Reference proteome</keyword>
<evidence type="ECO:0000313" key="2">
    <source>
        <dbReference type="EMBL" id="MEQ1404254.1"/>
    </source>
</evidence>
<feature type="domain" description="Lysozyme inhibitor LprI-like N-terminal" evidence="1">
    <location>
        <begin position="26"/>
        <end position="122"/>
    </location>
</feature>
<organism evidence="2 3">
    <name type="scientific">Neorhizobium phenanthreniclasticum</name>
    <dbReference type="NCBI Taxonomy" id="3157917"/>
    <lineage>
        <taxon>Bacteria</taxon>
        <taxon>Pseudomonadati</taxon>
        <taxon>Pseudomonadota</taxon>
        <taxon>Alphaproteobacteria</taxon>
        <taxon>Hyphomicrobiales</taxon>
        <taxon>Rhizobiaceae</taxon>
        <taxon>Rhizobium/Agrobacterium group</taxon>
        <taxon>Neorhizobium</taxon>
    </lineage>
</organism>
<evidence type="ECO:0000313" key="3">
    <source>
        <dbReference type="Proteomes" id="UP001496627"/>
    </source>
</evidence>
<dbReference type="Pfam" id="PF07007">
    <property type="entry name" value="LprI"/>
    <property type="match status" value="1"/>
</dbReference>
<dbReference type="PANTHER" id="PTHR39176:SF1">
    <property type="entry name" value="PERIPLASMIC PROTEIN"/>
    <property type="match status" value="1"/>
</dbReference>
<proteinExistence type="predicted"/>
<dbReference type="EMBL" id="JBEAAL010000002">
    <property type="protein sequence ID" value="MEQ1404254.1"/>
    <property type="molecule type" value="Genomic_DNA"/>
</dbReference>
<evidence type="ECO:0000259" key="1">
    <source>
        <dbReference type="Pfam" id="PF07007"/>
    </source>
</evidence>
<name>A0ABV0LZP8_9HYPH</name>
<dbReference type="Proteomes" id="UP001496627">
    <property type="component" value="Unassembled WGS sequence"/>
</dbReference>
<dbReference type="InterPro" id="IPR009739">
    <property type="entry name" value="LprI-like_N"/>
</dbReference>
<comment type="caution">
    <text evidence="2">The sequence shown here is derived from an EMBL/GenBank/DDBJ whole genome shotgun (WGS) entry which is preliminary data.</text>
</comment>
<reference evidence="2 3" key="1">
    <citation type="submission" date="2024-05" db="EMBL/GenBank/DDBJ databases">
        <title>Neorhizobium sp. Rsf11, a plant growth promoting and heavy metal resistant PAH-degrader.</title>
        <authorList>
            <person name="Golubev S.N."/>
            <person name="Muratova A.Y."/>
            <person name="Markelova M.I."/>
        </authorList>
    </citation>
    <scope>NUCLEOTIDE SEQUENCE [LARGE SCALE GENOMIC DNA]</scope>
    <source>
        <strain evidence="2 3">Rsf11</strain>
    </source>
</reference>
<accession>A0ABV0LZP8</accession>
<dbReference type="Gene3D" id="1.20.1270.180">
    <property type="match status" value="1"/>
</dbReference>
<protein>
    <submittedName>
        <fullName evidence="2">Lysozyme inhibitor LprI family protein</fullName>
    </submittedName>
</protein>